<keyword evidence="2" id="KW-1133">Transmembrane helix</keyword>
<gene>
    <name evidence="3" type="ORF">SAMN05216278_0579</name>
</gene>
<feature type="transmembrane region" description="Helical" evidence="2">
    <location>
        <begin position="24"/>
        <end position="43"/>
    </location>
</feature>
<organism evidence="3 4">
    <name type="scientific">Halopelagius longus</name>
    <dbReference type="NCBI Taxonomy" id="1236180"/>
    <lineage>
        <taxon>Archaea</taxon>
        <taxon>Methanobacteriati</taxon>
        <taxon>Methanobacteriota</taxon>
        <taxon>Stenosarchaea group</taxon>
        <taxon>Halobacteria</taxon>
        <taxon>Halobacteriales</taxon>
        <taxon>Haloferacaceae</taxon>
    </lineage>
</organism>
<feature type="transmembrane region" description="Helical" evidence="2">
    <location>
        <begin position="216"/>
        <end position="239"/>
    </location>
</feature>
<accession>A0A1H0YE86</accession>
<dbReference type="AlphaFoldDB" id="A0A1H0YE86"/>
<feature type="transmembrane region" description="Helical" evidence="2">
    <location>
        <begin position="178"/>
        <end position="196"/>
    </location>
</feature>
<feature type="transmembrane region" description="Helical" evidence="2">
    <location>
        <begin position="282"/>
        <end position="299"/>
    </location>
</feature>
<keyword evidence="2" id="KW-0472">Membrane</keyword>
<sequence length="300" mass="32162">MDVGSVLQPLSQGTTGSCTGSDGWVLFAIQLIPFVVLLGYLSLEGRNILSVDGPAGDHAPTALRRIIQIHGLPFEDLYEEQTAGPESPTDTEGESQETPNGDSDAGSDDDDRNQTADGGEVRGGDDETGAGGREGNVPTPVELNDRAVDEITGNKSAQREVVQVAVTAADQVHLPAQFVGLAIAGGALLVGEVLQTPADSPMMLAGMTLSATRQEVAGLILICYIGFMLLAVPLTMAAFREVDPSRYYLARMKRQRDISDSDEQEGDDTFIRRYRENASDRLMPRVHVVTLVLIIVVHFI</sequence>
<evidence type="ECO:0000313" key="4">
    <source>
        <dbReference type="Proteomes" id="UP000199289"/>
    </source>
</evidence>
<proteinExistence type="predicted"/>
<name>A0A1H0YE86_9EURY</name>
<feature type="region of interest" description="Disordered" evidence="1">
    <location>
        <begin position="80"/>
        <end position="145"/>
    </location>
</feature>
<protein>
    <submittedName>
        <fullName evidence="3">Uncharacterized protein</fullName>
    </submittedName>
</protein>
<dbReference type="EMBL" id="FNKQ01000001">
    <property type="protein sequence ID" value="SDQ13422.1"/>
    <property type="molecule type" value="Genomic_DNA"/>
</dbReference>
<evidence type="ECO:0000256" key="2">
    <source>
        <dbReference type="SAM" id="Phobius"/>
    </source>
</evidence>
<reference evidence="4" key="1">
    <citation type="submission" date="2016-10" db="EMBL/GenBank/DDBJ databases">
        <authorList>
            <person name="Varghese N."/>
            <person name="Submissions S."/>
        </authorList>
    </citation>
    <scope>NUCLEOTIDE SEQUENCE [LARGE SCALE GENOMIC DNA]</scope>
    <source>
        <strain evidence="4">CGMCC 1.12397</strain>
    </source>
</reference>
<dbReference type="Proteomes" id="UP000199289">
    <property type="component" value="Unassembled WGS sequence"/>
</dbReference>
<evidence type="ECO:0000313" key="3">
    <source>
        <dbReference type="EMBL" id="SDQ13422.1"/>
    </source>
</evidence>
<evidence type="ECO:0000256" key="1">
    <source>
        <dbReference type="SAM" id="MobiDB-lite"/>
    </source>
</evidence>
<keyword evidence="2" id="KW-0812">Transmembrane</keyword>